<organism evidence="2">
    <name type="scientific">Bradyrhizobium diazoefficiens</name>
    <dbReference type="NCBI Taxonomy" id="1355477"/>
    <lineage>
        <taxon>Bacteria</taxon>
        <taxon>Pseudomonadati</taxon>
        <taxon>Pseudomonadota</taxon>
        <taxon>Alphaproteobacteria</taxon>
        <taxon>Hyphomicrobiales</taxon>
        <taxon>Nitrobacteraceae</taxon>
        <taxon>Bradyrhizobium</taxon>
    </lineage>
</organism>
<accession>A0A810B3E1</accession>
<evidence type="ECO:0000313" key="2">
    <source>
        <dbReference type="EMBL" id="BCE70271.1"/>
    </source>
</evidence>
<protein>
    <recommendedName>
        <fullName evidence="1">Multi-ubiquitin domain-containing protein</fullName>
    </recommendedName>
</protein>
<feature type="domain" description="Multi-ubiquitin" evidence="1">
    <location>
        <begin position="76"/>
        <end position="147"/>
    </location>
</feature>
<proteinExistence type="predicted"/>
<reference evidence="2" key="1">
    <citation type="submission" date="2020-05" db="EMBL/GenBank/DDBJ databases">
        <title>Complete genome sequence of Bradyrhizobium diazoefficiens XF8 isolated from soybean nodule.</title>
        <authorList>
            <person name="Noda R."/>
            <person name="Kakizaki K."/>
            <person name="Minamisawa K."/>
        </authorList>
    </citation>
    <scope>NUCLEOTIDE SEQUENCE</scope>
    <source>
        <strain evidence="2">XF8</strain>
    </source>
</reference>
<gene>
    <name evidence="2" type="ORF">XF8B_03820</name>
</gene>
<name>A0A810B3E1_9BRAD</name>
<dbReference type="InterPro" id="IPR027802">
    <property type="entry name" value="Multi-ubiquitin_dom"/>
</dbReference>
<dbReference type="EMBL" id="AP023097">
    <property type="protein sequence ID" value="BCE70271.1"/>
    <property type="molecule type" value="Genomic_DNA"/>
</dbReference>
<dbReference type="AlphaFoldDB" id="A0A810B3E1"/>
<dbReference type="Pfam" id="PF14452">
    <property type="entry name" value="Multi_ubiq"/>
    <property type="match status" value="1"/>
</dbReference>
<sequence length="150" mass="16653">MSVEVAAHLVRIHINREAFESPDPTTGEALYALAEIAAHQRLYREIDGDKEDKSVSRDAEPVHLKEDEHFYSQKVFDIFVNTDEHQVEKKHITYAQVVELYLGSGGSPSNEYLVKYSHGPAENPSGTLAPGQKVAVKDGMRFRVAGTGES</sequence>
<evidence type="ECO:0000259" key="1">
    <source>
        <dbReference type="Pfam" id="PF14452"/>
    </source>
</evidence>